<evidence type="ECO:0000313" key="2">
    <source>
        <dbReference type="Proteomes" id="UP001431783"/>
    </source>
</evidence>
<gene>
    <name evidence="1" type="ORF">WA026_012392</name>
</gene>
<organism evidence="1 2">
    <name type="scientific">Henosepilachna vigintioctopunctata</name>
    <dbReference type="NCBI Taxonomy" id="420089"/>
    <lineage>
        <taxon>Eukaryota</taxon>
        <taxon>Metazoa</taxon>
        <taxon>Ecdysozoa</taxon>
        <taxon>Arthropoda</taxon>
        <taxon>Hexapoda</taxon>
        <taxon>Insecta</taxon>
        <taxon>Pterygota</taxon>
        <taxon>Neoptera</taxon>
        <taxon>Endopterygota</taxon>
        <taxon>Coleoptera</taxon>
        <taxon>Polyphaga</taxon>
        <taxon>Cucujiformia</taxon>
        <taxon>Coccinelloidea</taxon>
        <taxon>Coccinellidae</taxon>
        <taxon>Epilachninae</taxon>
        <taxon>Epilachnini</taxon>
        <taxon>Henosepilachna</taxon>
    </lineage>
</organism>
<accession>A0AAW1UQ54</accession>
<keyword evidence="2" id="KW-1185">Reference proteome</keyword>
<protein>
    <submittedName>
        <fullName evidence="1">Uncharacterized protein</fullName>
    </submittedName>
</protein>
<dbReference type="EMBL" id="JARQZJ010000096">
    <property type="protein sequence ID" value="KAK9885627.1"/>
    <property type="molecule type" value="Genomic_DNA"/>
</dbReference>
<evidence type="ECO:0000313" key="1">
    <source>
        <dbReference type="EMBL" id="KAK9885627.1"/>
    </source>
</evidence>
<dbReference type="PANTHER" id="PTHR33480:SF1">
    <property type="entry name" value="TYR RECOMBINASE DOMAIN-CONTAINING PROTEIN"/>
    <property type="match status" value="1"/>
</dbReference>
<sequence length="146" mass="16568">MVAKRDTFIGTFGARYYKSHREKPSVNVTYRKIRELARLLIEGKKLTPSVKNFVHPLKPQNFDLLISVTKSISNHDEMHDVYKSASTALNKGTTIKQCCQTTILSVLKKVALRGYNGRSLSKLIESEWRFEVSNHAANDLNSEKGN</sequence>
<reference evidence="1 2" key="1">
    <citation type="submission" date="2023-03" db="EMBL/GenBank/DDBJ databases">
        <title>Genome insight into feeding habits of ladybird beetles.</title>
        <authorList>
            <person name="Li H.-S."/>
            <person name="Huang Y.-H."/>
            <person name="Pang H."/>
        </authorList>
    </citation>
    <scope>NUCLEOTIDE SEQUENCE [LARGE SCALE GENOMIC DNA]</scope>
    <source>
        <strain evidence="1">SYSU_2023b</strain>
        <tissue evidence="1">Whole body</tissue>
    </source>
</reference>
<dbReference type="Proteomes" id="UP001431783">
    <property type="component" value="Unassembled WGS sequence"/>
</dbReference>
<name>A0AAW1UQ54_9CUCU</name>
<dbReference type="AlphaFoldDB" id="A0AAW1UQ54"/>
<dbReference type="PANTHER" id="PTHR33480">
    <property type="entry name" value="SET DOMAIN-CONTAINING PROTEIN-RELATED"/>
    <property type="match status" value="1"/>
</dbReference>
<comment type="caution">
    <text evidence="1">The sequence shown here is derived from an EMBL/GenBank/DDBJ whole genome shotgun (WGS) entry which is preliminary data.</text>
</comment>
<proteinExistence type="predicted"/>